<evidence type="ECO:0000313" key="2">
    <source>
        <dbReference type="EMBL" id="MFD2912370.1"/>
    </source>
</evidence>
<feature type="transmembrane region" description="Helical" evidence="1">
    <location>
        <begin position="39"/>
        <end position="57"/>
    </location>
</feature>
<gene>
    <name evidence="2" type="ORF">ACFS5P_10830</name>
</gene>
<sequence length="108" mass="12780">MYWETLPILFWGIYYSFLTIIFITAVVRLARKKKFIIEILVLFFVFAIPIVGFLFSFDSDRPIEQNEFEFFLAQLQTGAAWTIFSVAGYCMLLGWWIKGLTEKRRSMV</sequence>
<evidence type="ECO:0000313" key="3">
    <source>
        <dbReference type="Proteomes" id="UP001597561"/>
    </source>
</evidence>
<feature type="transmembrane region" description="Helical" evidence="1">
    <location>
        <begin position="6"/>
        <end position="27"/>
    </location>
</feature>
<keyword evidence="3" id="KW-1185">Reference proteome</keyword>
<keyword evidence="1" id="KW-0812">Transmembrane</keyword>
<feature type="transmembrane region" description="Helical" evidence="1">
    <location>
        <begin position="77"/>
        <end position="97"/>
    </location>
</feature>
<keyword evidence="1" id="KW-1133">Transmembrane helix</keyword>
<organism evidence="2 3">
    <name type="scientific">Jeotgalibacillus terrae</name>
    <dbReference type="NCBI Taxonomy" id="587735"/>
    <lineage>
        <taxon>Bacteria</taxon>
        <taxon>Bacillati</taxon>
        <taxon>Bacillota</taxon>
        <taxon>Bacilli</taxon>
        <taxon>Bacillales</taxon>
        <taxon>Caryophanaceae</taxon>
        <taxon>Jeotgalibacillus</taxon>
    </lineage>
</organism>
<dbReference type="RefSeq" id="WP_204728921.1">
    <property type="nucleotide sequence ID" value="NZ_JAFBDK010000005.1"/>
</dbReference>
<dbReference type="EMBL" id="JBHUPG010000019">
    <property type="protein sequence ID" value="MFD2912370.1"/>
    <property type="molecule type" value="Genomic_DNA"/>
</dbReference>
<name>A0ABW5ZII1_9BACL</name>
<protein>
    <recommendedName>
        <fullName evidence="4">Transmembrane protein</fullName>
    </recommendedName>
</protein>
<evidence type="ECO:0008006" key="4">
    <source>
        <dbReference type="Google" id="ProtNLM"/>
    </source>
</evidence>
<reference evidence="3" key="1">
    <citation type="journal article" date="2019" name="Int. J. Syst. Evol. Microbiol.">
        <title>The Global Catalogue of Microorganisms (GCM) 10K type strain sequencing project: providing services to taxonomists for standard genome sequencing and annotation.</title>
        <authorList>
            <consortium name="The Broad Institute Genomics Platform"/>
            <consortium name="The Broad Institute Genome Sequencing Center for Infectious Disease"/>
            <person name="Wu L."/>
            <person name="Ma J."/>
        </authorList>
    </citation>
    <scope>NUCLEOTIDE SEQUENCE [LARGE SCALE GENOMIC DNA]</scope>
    <source>
        <strain evidence="3">KCTC 13528</strain>
    </source>
</reference>
<evidence type="ECO:0000256" key="1">
    <source>
        <dbReference type="SAM" id="Phobius"/>
    </source>
</evidence>
<comment type="caution">
    <text evidence="2">The sequence shown here is derived from an EMBL/GenBank/DDBJ whole genome shotgun (WGS) entry which is preliminary data.</text>
</comment>
<keyword evidence="1" id="KW-0472">Membrane</keyword>
<dbReference type="Proteomes" id="UP001597561">
    <property type="component" value="Unassembled WGS sequence"/>
</dbReference>
<accession>A0ABW5ZII1</accession>
<proteinExistence type="predicted"/>